<reference evidence="5" key="1">
    <citation type="submission" date="2020-10" db="EMBL/GenBank/DDBJ databases">
        <authorList>
            <person name="Gilroy R."/>
        </authorList>
    </citation>
    <scope>NUCLEOTIDE SEQUENCE</scope>
    <source>
        <strain evidence="5">23406</strain>
    </source>
</reference>
<dbReference type="Gene3D" id="2.160.20.10">
    <property type="entry name" value="Single-stranded right-handed beta-helix, Pectin lyase-like"/>
    <property type="match status" value="1"/>
</dbReference>
<evidence type="ECO:0000256" key="4">
    <source>
        <dbReference type="RuleBase" id="RU361169"/>
    </source>
</evidence>
<dbReference type="GO" id="GO:0005975">
    <property type="term" value="P:carbohydrate metabolic process"/>
    <property type="evidence" value="ECO:0007669"/>
    <property type="project" value="InterPro"/>
</dbReference>
<accession>A0A9D1NCB0</accession>
<comment type="caution">
    <text evidence="5">The sequence shown here is derived from an EMBL/GenBank/DDBJ whole genome shotgun (WGS) entry which is preliminary data.</text>
</comment>
<gene>
    <name evidence="5" type="ORF">IAB14_04620</name>
</gene>
<dbReference type="SUPFAM" id="SSF51126">
    <property type="entry name" value="Pectin lyase-like"/>
    <property type="match status" value="1"/>
</dbReference>
<dbReference type="SMART" id="SM00710">
    <property type="entry name" value="PbH1"/>
    <property type="match status" value="5"/>
</dbReference>
<reference evidence="5" key="2">
    <citation type="journal article" date="2021" name="PeerJ">
        <title>Extensive microbial diversity within the chicken gut microbiome revealed by metagenomics and culture.</title>
        <authorList>
            <person name="Gilroy R."/>
            <person name="Ravi A."/>
            <person name="Getino M."/>
            <person name="Pursley I."/>
            <person name="Horton D.L."/>
            <person name="Alikhan N.F."/>
            <person name="Baker D."/>
            <person name="Gharbi K."/>
            <person name="Hall N."/>
            <person name="Watson M."/>
            <person name="Adriaenssens E.M."/>
            <person name="Foster-Nyarko E."/>
            <person name="Jarju S."/>
            <person name="Secka A."/>
            <person name="Antonio M."/>
            <person name="Oren A."/>
            <person name="Chaudhuri R.R."/>
            <person name="La Ragione R."/>
            <person name="Hildebrand F."/>
            <person name="Pallen M.J."/>
        </authorList>
    </citation>
    <scope>NUCLEOTIDE SEQUENCE</scope>
    <source>
        <strain evidence="5">23406</strain>
    </source>
</reference>
<evidence type="ECO:0000256" key="2">
    <source>
        <dbReference type="ARBA" id="ARBA00022801"/>
    </source>
</evidence>
<proteinExistence type="inferred from homology"/>
<evidence type="ECO:0000256" key="3">
    <source>
        <dbReference type="ARBA" id="ARBA00023295"/>
    </source>
</evidence>
<dbReference type="Proteomes" id="UP000886891">
    <property type="component" value="Unassembled WGS sequence"/>
</dbReference>
<dbReference type="InterPro" id="IPR006626">
    <property type="entry name" value="PbH1"/>
</dbReference>
<protein>
    <submittedName>
        <fullName evidence="5">Right-handed parallel beta-helix repeat-containing protein</fullName>
    </submittedName>
</protein>
<dbReference type="InterPro" id="IPR000743">
    <property type="entry name" value="Glyco_hydro_28"/>
</dbReference>
<evidence type="ECO:0000313" key="5">
    <source>
        <dbReference type="EMBL" id="HIV00375.1"/>
    </source>
</evidence>
<keyword evidence="2 4" id="KW-0378">Hydrolase</keyword>
<dbReference type="GO" id="GO:0004650">
    <property type="term" value="F:polygalacturonase activity"/>
    <property type="evidence" value="ECO:0007669"/>
    <property type="project" value="InterPro"/>
</dbReference>
<dbReference type="AlphaFoldDB" id="A0A9D1NCB0"/>
<dbReference type="InterPro" id="IPR012334">
    <property type="entry name" value="Pectin_lyas_fold"/>
</dbReference>
<keyword evidence="3 4" id="KW-0326">Glycosidase</keyword>
<dbReference type="Pfam" id="PF00295">
    <property type="entry name" value="Glyco_hydro_28"/>
    <property type="match status" value="1"/>
</dbReference>
<evidence type="ECO:0000256" key="1">
    <source>
        <dbReference type="ARBA" id="ARBA00008834"/>
    </source>
</evidence>
<dbReference type="InterPro" id="IPR011050">
    <property type="entry name" value="Pectin_lyase_fold/virulence"/>
</dbReference>
<evidence type="ECO:0000313" key="6">
    <source>
        <dbReference type="Proteomes" id="UP000886891"/>
    </source>
</evidence>
<dbReference type="PANTHER" id="PTHR31339:SF9">
    <property type="entry name" value="PLASMIN AND FIBRONECTIN-BINDING PROTEIN A"/>
    <property type="match status" value="1"/>
</dbReference>
<dbReference type="InterPro" id="IPR051801">
    <property type="entry name" value="GH28_Enzymes"/>
</dbReference>
<dbReference type="EMBL" id="DVOH01000035">
    <property type="protein sequence ID" value="HIV00375.1"/>
    <property type="molecule type" value="Genomic_DNA"/>
</dbReference>
<organism evidence="5 6">
    <name type="scientific">Candidatus Stercoripulliclostridium merdipullorum</name>
    <dbReference type="NCBI Taxonomy" id="2840952"/>
    <lineage>
        <taxon>Bacteria</taxon>
        <taxon>Bacillati</taxon>
        <taxon>Bacillota</taxon>
        <taxon>Clostridia</taxon>
        <taxon>Eubacteriales</taxon>
        <taxon>Candidatus Stercoripulliclostridium</taxon>
    </lineage>
</organism>
<comment type="similarity">
    <text evidence="1 4">Belongs to the glycosyl hydrolase 28 family.</text>
</comment>
<dbReference type="PANTHER" id="PTHR31339">
    <property type="entry name" value="PECTIN LYASE-RELATED"/>
    <property type="match status" value="1"/>
</dbReference>
<name>A0A9D1NCB0_9FIRM</name>
<sequence>MKQSVSSLTFRLKEKVLEYRARIRFRINDALGYHIVYAYDCQNIEIENVRITEPSTWTVKLECCRDVRVKDVVIDNNVYIANSDGIDICGSSDVSIDHCFIVTGDDGIVLKSSFGEIRNVSVSNRTIMSLANNFKIGTETGHDVTNVSVKDCHFFAADIMGGYSGIAIESADGANISGITVSDITMDGVPSALLIWLGSRLDVSKGSDGKTVGSVSGVTVRNIYARNIDIASAIVGCEYQGESYKVRDVLLENFYLEYRNCKEETDIYEGKSDNVLHANMSGYPEITRVSHFYLFAHELSLYHDLPVYGLYAYMAESVTINNFVVKPRSVNAGPFGNVGSNDLRDGLENIVIQ</sequence>